<dbReference type="PaxDb" id="5141-EFNCRP00000007690"/>
<protein>
    <submittedName>
        <fullName evidence="2">Uncharacterized protein</fullName>
    </submittedName>
</protein>
<reference evidence="2 3" key="1">
    <citation type="journal article" date="2003" name="Nature">
        <title>The genome sequence of the filamentous fungus Neurospora crassa.</title>
        <authorList>
            <person name="Galagan J.E."/>
            <person name="Calvo S.E."/>
            <person name="Borkovich K.A."/>
            <person name="Selker E.U."/>
            <person name="Read N.D."/>
            <person name="Jaffe D."/>
            <person name="FitzHugh W."/>
            <person name="Ma L.J."/>
            <person name="Smirnov S."/>
            <person name="Purcell S."/>
            <person name="Rehman B."/>
            <person name="Elkins T."/>
            <person name="Engels R."/>
            <person name="Wang S."/>
            <person name="Nielsen C.B."/>
            <person name="Butler J."/>
            <person name="Endrizzi M."/>
            <person name="Qui D."/>
            <person name="Ianakiev P."/>
            <person name="Bell-Pedersen D."/>
            <person name="Nelson M.A."/>
            <person name="Werner-Washburne M."/>
            <person name="Selitrennikoff C.P."/>
            <person name="Kinsey J.A."/>
            <person name="Braun E.L."/>
            <person name="Zelter A."/>
            <person name="Schulte U."/>
            <person name="Kothe G.O."/>
            <person name="Jedd G."/>
            <person name="Mewes W."/>
            <person name="Staben C."/>
            <person name="Marcotte E."/>
            <person name="Greenberg D."/>
            <person name="Roy A."/>
            <person name="Foley K."/>
            <person name="Naylor J."/>
            <person name="Stange-Thomann N."/>
            <person name="Barrett R."/>
            <person name="Gnerre S."/>
            <person name="Kamal M."/>
            <person name="Kamvysselis M."/>
            <person name="Mauceli E."/>
            <person name="Bielke C."/>
            <person name="Rudd S."/>
            <person name="Frishman D."/>
            <person name="Krystofova S."/>
            <person name="Rasmussen C."/>
            <person name="Metzenberg R.L."/>
            <person name="Perkins D.D."/>
            <person name="Kroken S."/>
            <person name="Cogoni C."/>
            <person name="Macino G."/>
            <person name="Catcheside D."/>
            <person name="Li W."/>
            <person name="Pratt R.J."/>
            <person name="Osmani S.A."/>
            <person name="DeSouza C.P."/>
            <person name="Glass L."/>
            <person name="Orbach M.J."/>
            <person name="Berglund J.A."/>
            <person name="Voelker R."/>
            <person name="Yarden O."/>
            <person name="Plamann M."/>
            <person name="Seiler S."/>
            <person name="Dunlap J."/>
            <person name="Radford A."/>
            <person name="Aramayo R."/>
            <person name="Natvig D.O."/>
            <person name="Alex L.A."/>
            <person name="Mannhaupt G."/>
            <person name="Ebbole D.J."/>
            <person name="Freitag M."/>
            <person name="Paulsen I."/>
            <person name="Sachs M.S."/>
            <person name="Lander E.S."/>
            <person name="Nusbaum C."/>
            <person name="Birren B."/>
        </authorList>
    </citation>
    <scope>NUCLEOTIDE SEQUENCE [LARGE SCALE GENOMIC DNA]</scope>
    <source>
        <strain evidence="3">ATCC 24698 / 74-OR23-1A / CBS 708.71 / DSM 1257 / FGSC 987</strain>
    </source>
</reference>
<dbReference type="KEGG" id="ncr:NCU07653"/>
<keyword evidence="3" id="KW-1185">Reference proteome</keyword>
<dbReference type="RefSeq" id="XP_962780.1">
    <property type="nucleotide sequence ID" value="XM_957687.1"/>
</dbReference>
<name>Q7SAX9_NEUCR</name>
<dbReference type="EMBL" id="CM002239">
    <property type="protein sequence ID" value="EAA33544.1"/>
    <property type="molecule type" value="Genomic_DNA"/>
</dbReference>
<dbReference type="SMR" id="Q7SAX9"/>
<feature type="region of interest" description="Disordered" evidence="1">
    <location>
        <begin position="1"/>
        <end position="39"/>
    </location>
</feature>
<organism evidence="2 3">
    <name type="scientific">Neurospora crassa (strain ATCC 24698 / 74-OR23-1A / CBS 708.71 / DSM 1257 / FGSC 987)</name>
    <dbReference type="NCBI Taxonomy" id="367110"/>
    <lineage>
        <taxon>Eukaryota</taxon>
        <taxon>Fungi</taxon>
        <taxon>Dikarya</taxon>
        <taxon>Ascomycota</taxon>
        <taxon>Pezizomycotina</taxon>
        <taxon>Sordariomycetes</taxon>
        <taxon>Sordariomycetidae</taxon>
        <taxon>Sordariales</taxon>
        <taxon>Sordariaceae</taxon>
        <taxon>Neurospora</taxon>
    </lineage>
</organism>
<dbReference type="InParanoid" id="Q7SAX9"/>
<evidence type="ECO:0000313" key="2">
    <source>
        <dbReference type="EMBL" id="EAA33544.1"/>
    </source>
</evidence>
<dbReference type="Proteomes" id="UP000001805">
    <property type="component" value="Chromosome 4, Linkage Group IV"/>
</dbReference>
<accession>Q7SAX9</accession>
<dbReference type="HOGENOM" id="CLU_2373312_0_0_1"/>
<evidence type="ECO:0000256" key="1">
    <source>
        <dbReference type="SAM" id="MobiDB-lite"/>
    </source>
</evidence>
<proteinExistence type="predicted"/>
<dbReference type="GeneID" id="3878928"/>
<sequence length="95" mass="11049">MVAEPGRYGRKAKRRRRAKQARSRERAKSQKSTHTQVKRVREMSDLKKYILIWDWLVAFASTPAETSMSNAPAINHTRPRNQPFEAFAPKLPLMI</sequence>
<dbReference type="VEuPathDB" id="FungiDB:NCU07653"/>
<feature type="compositionally biased region" description="Basic residues" evidence="1">
    <location>
        <begin position="8"/>
        <end position="21"/>
    </location>
</feature>
<evidence type="ECO:0000313" key="3">
    <source>
        <dbReference type="Proteomes" id="UP000001805"/>
    </source>
</evidence>
<gene>
    <name evidence="2" type="ORF">NCU07653</name>
</gene>
<dbReference type="AlphaFoldDB" id="Q7SAX9"/>